<keyword evidence="2" id="KW-1185">Reference proteome</keyword>
<reference evidence="1" key="1">
    <citation type="submission" date="2021-05" db="EMBL/GenBank/DDBJ databases">
        <authorList>
            <person name="Pan Q."/>
            <person name="Jouanno E."/>
            <person name="Zahm M."/>
            <person name="Klopp C."/>
            <person name="Cabau C."/>
            <person name="Louis A."/>
            <person name="Berthelot C."/>
            <person name="Parey E."/>
            <person name="Roest Crollius H."/>
            <person name="Montfort J."/>
            <person name="Robinson-Rechavi M."/>
            <person name="Bouchez O."/>
            <person name="Lampietro C."/>
            <person name="Lopez Roques C."/>
            <person name="Donnadieu C."/>
            <person name="Postlethwait J."/>
            <person name="Bobe J."/>
            <person name="Dillon D."/>
            <person name="Chandos A."/>
            <person name="von Hippel F."/>
            <person name="Guiguen Y."/>
        </authorList>
    </citation>
    <scope>NUCLEOTIDE SEQUENCE</scope>
    <source>
        <strain evidence="1">YG-Jan2019</strain>
    </source>
</reference>
<name>A0ACC2GW60_DALPE</name>
<protein>
    <submittedName>
        <fullName evidence="1">Uncharacterized protein</fullName>
    </submittedName>
</protein>
<comment type="caution">
    <text evidence="1">The sequence shown here is derived from an EMBL/GenBank/DDBJ whole genome shotgun (WGS) entry which is preliminary data.</text>
</comment>
<evidence type="ECO:0000313" key="2">
    <source>
        <dbReference type="Proteomes" id="UP001157502"/>
    </source>
</evidence>
<evidence type="ECO:0000313" key="1">
    <source>
        <dbReference type="EMBL" id="KAJ8007848.1"/>
    </source>
</evidence>
<dbReference type="Proteomes" id="UP001157502">
    <property type="component" value="Chromosome 8"/>
</dbReference>
<organism evidence="1 2">
    <name type="scientific">Dallia pectoralis</name>
    <name type="common">Alaska blackfish</name>
    <dbReference type="NCBI Taxonomy" id="75939"/>
    <lineage>
        <taxon>Eukaryota</taxon>
        <taxon>Metazoa</taxon>
        <taxon>Chordata</taxon>
        <taxon>Craniata</taxon>
        <taxon>Vertebrata</taxon>
        <taxon>Euteleostomi</taxon>
        <taxon>Actinopterygii</taxon>
        <taxon>Neopterygii</taxon>
        <taxon>Teleostei</taxon>
        <taxon>Protacanthopterygii</taxon>
        <taxon>Esociformes</taxon>
        <taxon>Umbridae</taxon>
        <taxon>Dallia</taxon>
    </lineage>
</organism>
<proteinExistence type="predicted"/>
<accession>A0ACC2GW60</accession>
<sequence length="158" mass="17985">MQLFLEELRQGEDQPPLLLSLDARDNDEERESALISFYKEMREKSQWTAPFNCRILALIDSDLFRMAGRLIGHSAIHGGPTLSGLSLAVLDALIHGTKEMATSKLCLEDCPDVDHMETIGLLLKEEWGEEESLRVTILCLEWYFPVPTKETNRLLLIQ</sequence>
<gene>
    <name evidence="1" type="ORF">DPEC_G00098450</name>
</gene>
<dbReference type="EMBL" id="CM055735">
    <property type="protein sequence ID" value="KAJ8007848.1"/>
    <property type="molecule type" value="Genomic_DNA"/>
</dbReference>